<evidence type="ECO:0000256" key="1">
    <source>
        <dbReference type="ARBA" id="ARBA00023002"/>
    </source>
</evidence>
<dbReference type="AlphaFoldDB" id="A0A3A1WIZ7"/>
<evidence type="ECO:0000313" key="5">
    <source>
        <dbReference type="Proteomes" id="UP000265750"/>
    </source>
</evidence>
<organism evidence="4 5">
    <name type="scientific">Aureimonas flava</name>
    <dbReference type="NCBI Taxonomy" id="2320271"/>
    <lineage>
        <taxon>Bacteria</taxon>
        <taxon>Pseudomonadati</taxon>
        <taxon>Pseudomonadota</taxon>
        <taxon>Alphaproteobacteria</taxon>
        <taxon>Hyphomicrobiales</taxon>
        <taxon>Aurantimonadaceae</taxon>
        <taxon>Aureimonas</taxon>
    </lineage>
</organism>
<dbReference type="InterPro" id="IPR006140">
    <property type="entry name" value="D-isomer_DH_NAD-bd"/>
</dbReference>
<dbReference type="GO" id="GO:0051287">
    <property type="term" value="F:NAD binding"/>
    <property type="evidence" value="ECO:0007669"/>
    <property type="project" value="InterPro"/>
</dbReference>
<sequence length="313" mass="33932">MSILLSVTGFDATRWMEALLAAAPGETVVLRPASAADESIDYAVVWRQPPGVLSNLPNLRAVFSLGAGVDHILQDKTLPDVPILRIVADDLTHRMSEYVVWRVLDHHRRGMTYRAQQAARIWNERRQPAASEIEVGVLGLGELGRDAASKLGTLGFRVSGWSRRPKTVEGVECFHGEAGLDAVLSRADILVVLLPLTAETRGMIDDGFLSRLKRETPLGTPSLVNAGRGGLQKDSAILRALNDGRLMEASLDVFEREPLAPDSPLWRHPRVFVTPHAAASSDPAALAPIIMSQIAAHRRGEALGNVVDRGAGY</sequence>
<keyword evidence="2" id="KW-0520">NAD</keyword>
<dbReference type="OrthoDB" id="9787219at2"/>
<dbReference type="Gene3D" id="3.40.50.720">
    <property type="entry name" value="NAD(P)-binding Rossmann-like Domain"/>
    <property type="match status" value="2"/>
</dbReference>
<comment type="caution">
    <text evidence="4">The sequence shown here is derived from an EMBL/GenBank/DDBJ whole genome shotgun (WGS) entry which is preliminary data.</text>
</comment>
<keyword evidence="1" id="KW-0560">Oxidoreductase</keyword>
<gene>
    <name evidence="4" type="ORF">D3218_11245</name>
</gene>
<feature type="domain" description="D-isomer specific 2-hydroxyacid dehydrogenase NAD-binding" evidence="3">
    <location>
        <begin position="102"/>
        <end position="278"/>
    </location>
</feature>
<dbReference type="PANTHER" id="PTHR43333:SF1">
    <property type="entry name" value="D-ISOMER SPECIFIC 2-HYDROXYACID DEHYDROGENASE NAD-BINDING DOMAIN-CONTAINING PROTEIN"/>
    <property type="match status" value="1"/>
</dbReference>
<dbReference type="CDD" id="cd12164">
    <property type="entry name" value="GDH_like_2"/>
    <property type="match status" value="1"/>
</dbReference>
<dbReference type="EMBL" id="QYRN01000005">
    <property type="protein sequence ID" value="RIY00964.1"/>
    <property type="molecule type" value="Genomic_DNA"/>
</dbReference>
<evidence type="ECO:0000259" key="3">
    <source>
        <dbReference type="Pfam" id="PF02826"/>
    </source>
</evidence>
<keyword evidence="5" id="KW-1185">Reference proteome</keyword>
<evidence type="ECO:0000313" key="4">
    <source>
        <dbReference type="EMBL" id="RIY00964.1"/>
    </source>
</evidence>
<proteinExistence type="predicted"/>
<dbReference type="Proteomes" id="UP000265750">
    <property type="component" value="Unassembled WGS sequence"/>
</dbReference>
<dbReference type="SUPFAM" id="SSF51735">
    <property type="entry name" value="NAD(P)-binding Rossmann-fold domains"/>
    <property type="match status" value="1"/>
</dbReference>
<name>A0A3A1WIZ7_9HYPH</name>
<accession>A0A3A1WIZ7</accession>
<dbReference type="PANTHER" id="PTHR43333">
    <property type="entry name" value="2-HACID_DH_C DOMAIN-CONTAINING PROTEIN"/>
    <property type="match status" value="1"/>
</dbReference>
<protein>
    <submittedName>
        <fullName evidence="4">Glyoxylate/hydroxypyruvate reductase A</fullName>
    </submittedName>
</protein>
<keyword evidence="4" id="KW-0670">Pyruvate</keyword>
<evidence type="ECO:0000256" key="2">
    <source>
        <dbReference type="ARBA" id="ARBA00023027"/>
    </source>
</evidence>
<dbReference type="SUPFAM" id="SSF52283">
    <property type="entry name" value="Formate/glycerate dehydrogenase catalytic domain-like"/>
    <property type="match status" value="1"/>
</dbReference>
<dbReference type="GO" id="GO:0016491">
    <property type="term" value="F:oxidoreductase activity"/>
    <property type="evidence" value="ECO:0007669"/>
    <property type="project" value="UniProtKB-KW"/>
</dbReference>
<dbReference type="InterPro" id="IPR036291">
    <property type="entry name" value="NAD(P)-bd_dom_sf"/>
</dbReference>
<dbReference type="Pfam" id="PF02826">
    <property type="entry name" value="2-Hacid_dh_C"/>
    <property type="match status" value="1"/>
</dbReference>
<reference evidence="5" key="1">
    <citation type="submission" date="2018-09" db="EMBL/GenBank/DDBJ databases">
        <authorList>
            <person name="Tuo L."/>
        </authorList>
    </citation>
    <scope>NUCLEOTIDE SEQUENCE [LARGE SCALE GENOMIC DNA]</scope>
    <source>
        <strain evidence="5">M2BS4Y-1</strain>
    </source>
</reference>